<name>A0A3N4Z3N3_9MICO</name>
<dbReference type="EMBL" id="RKQZ01000001">
    <property type="protein sequence ID" value="RPF20588.1"/>
    <property type="molecule type" value="Genomic_DNA"/>
</dbReference>
<dbReference type="Gene3D" id="1.10.630.10">
    <property type="entry name" value="Cytochrome P450"/>
    <property type="match status" value="1"/>
</dbReference>
<organism evidence="2 3">
    <name type="scientific">Myceligenerans xiligouense</name>
    <dbReference type="NCBI Taxonomy" id="253184"/>
    <lineage>
        <taxon>Bacteria</taxon>
        <taxon>Bacillati</taxon>
        <taxon>Actinomycetota</taxon>
        <taxon>Actinomycetes</taxon>
        <taxon>Micrococcales</taxon>
        <taxon>Promicromonosporaceae</taxon>
        <taxon>Myceligenerans</taxon>
    </lineage>
</organism>
<dbReference type="Proteomes" id="UP000280501">
    <property type="component" value="Unassembled WGS sequence"/>
</dbReference>
<evidence type="ECO:0000313" key="3">
    <source>
        <dbReference type="Proteomes" id="UP000280501"/>
    </source>
</evidence>
<evidence type="ECO:0000256" key="1">
    <source>
        <dbReference type="ARBA" id="ARBA00010617"/>
    </source>
</evidence>
<dbReference type="PANTHER" id="PTHR46696">
    <property type="entry name" value="P450, PUTATIVE (EUROFUNG)-RELATED"/>
    <property type="match status" value="1"/>
</dbReference>
<dbReference type="InterPro" id="IPR036396">
    <property type="entry name" value="Cyt_P450_sf"/>
</dbReference>
<accession>A0A3N4Z3N3</accession>
<keyword evidence="3" id="KW-1185">Reference proteome</keyword>
<dbReference type="InterPro" id="IPR017972">
    <property type="entry name" value="Cyt_P450_CS"/>
</dbReference>
<dbReference type="PANTHER" id="PTHR46696:SF1">
    <property type="entry name" value="CYTOCHROME P450 YJIB-RELATED"/>
    <property type="match status" value="1"/>
</dbReference>
<dbReference type="PROSITE" id="PS00086">
    <property type="entry name" value="CYTOCHROME_P450"/>
    <property type="match status" value="1"/>
</dbReference>
<dbReference type="SUPFAM" id="SSF48264">
    <property type="entry name" value="Cytochrome P450"/>
    <property type="match status" value="1"/>
</dbReference>
<comment type="similarity">
    <text evidence="1">Belongs to the cytochrome P450 family.</text>
</comment>
<reference evidence="2 3" key="1">
    <citation type="submission" date="2018-11" db="EMBL/GenBank/DDBJ databases">
        <title>Sequencing the genomes of 1000 actinobacteria strains.</title>
        <authorList>
            <person name="Klenk H.-P."/>
        </authorList>
    </citation>
    <scope>NUCLEOTIDE SEQUENCE [LARGE SCALE GENOMIC DNA]</scope>
    <source>
        <strain evidence="2 3">DSM 15700</strain>
    </source>
</reference>
<dbReference type="PRINTS" id="PR00359">
    <property type="entry name" value="BP450"/>
</dbReference>
<comment type="caution">
    <text evidence="2">The sequence shown here is derived from an EMBL/GenBank/DDBJ whole genome shotgun (WGS) entry which is preliminary data.</text>
</comment>
<dbReference type="AlphaFoldDB" id="A0A3N4Z3N3"/>
<dbReference type="InterPro" id="IPR002397">
    <property type="entry name" value="Cyt_P450_B"/>
</dbReference>
<dbReference type="GO" id="GO:0004497">
    <property type="term" value="F:monooxygenase activity"/>
    <property type="evidence" value="ECO:0007669"/>
    <property type="project" value="InterPro"/>
</dbReference>
<proteinExistence type="inferred from homology"/>
<evidence type="ECO:0000313" key="2">
    <source>
        <dbReference type="EMBL" id="RPF20588.1"/>
    </source>
</evidence>
<dbReference type="GO" id="GO:0020037">
    <property type="term" value="F:heme binding"/>
    <property type="evidence" value="ECO:0007669"/>
    <property type="project" value="InterPro"/>
</dbReference>
<sequence length="429" mass="47393">MPQPVRLTELTDLMPITRTTTARDPHAVYRALRDQWGPVAPVELEPGVPAWLVLEHADIVRIARDDKLFSRRSENWNGHARGLLSTGTRLLPMIPAGERFSSHFQDGAERARLRAPLDDVFNDLDEPMLGAMLRRTCNQLIDEFAEDGQADVVSQYSAVLPLLAVGQLFGFDFRTGRRVAHLAREVMSPVASNTDVLPELEGILTDHIRARYAAPTDDLTSRLIRHGAFTSPVEVAHSLITVLAGANGPLESWVSSTLLSLLTDHGTPGMVGSGYYGVDQAMDETLWGNSPSGNLPPLVATKDLLMGDKYIERGDALVLAVSAASHEIARQSADAWERAENRSQLAFGNGPHRCPAPRLARIVTRNAVDTLLKRLDVRLAIDVDQIEWFPSPWERRPIRLPVTFTPPIEVRRHWSDGEVPVPAGDPLRT</sequence>
<protein>
    <submittedName>
        <fullName evidence="2">Cytochrome P450</fullName>
    </submittedName>
</protein>
<gene>
    <name evidence="2" type="ORF">EDD34_1185</name>
</gene>
<dbReference type="GO" id="GO:0005506">
    <property type="term" value="F:iron ion binding"/>
    <property type="evidence" value="ECO:0007669"/>
    <property type="project" value="InterPro"/>
</dbReference>
<dbReference type="GO" id="GO:0016705">
    <property type="term" value="F:oxidoreductase activity, acting on paired donors, with incorporation or reduction of molecular oxygen"/>
    <property type="evidence" value="ECO:0007669"/>
    <property type="project" value="InterPro"/>
</dbReference>